<dbReference type="SUPFAM" id="SSF46689">
    <property type="entry name" value="Homeodomain-like"/>
    <property type="match status" value="1"/>
</dbReference>
<keyword evidence="5" id="KW-1185">Reference proteome</keyword>
<dbReference type="InterPro" id="IPR041479">
    <property type="entry name" value="TetR_CgmR_C"/>
</dbReference>
<evidence type="ECO:0000256" key="2">
    <source>
        <dbReference type="PROSITE-ProRule" id="PRU00335"/>
    </source>
</evidence>
<name>A0A494XPV7_9BURK</name>
<dbReference type="PROSITE" id="PS50977">
    <property type="entry name" value="HTH_TETR_2"/>
    <property type="match status" value="1"/>
</dbReference>
<dbReference type="OrthoDB" id="9809772at2"/>
<dbReference type="EMBL" id="RBZU01000008">
    <property type="protein sequence ID" value="RKP51741.1"/>
    <property type="molecule type" value="Genomic_DNA"/>
</dbReference>
<dbReference type="Proteomes" id="UP000270342">
    <property type="component" value="Unassembled WGS sequence"/>
</dbReference>
<dbReference type="InterPro" id="IPR001647">
    <property type="entry name" value="HTH_TetR"/>
</dbReference>
<dbReference type="RefSeq" id="WP_121088146.1">
    <property type="nucleotide sequence ID" value="NZ_RBZU01000008.1"/>
</dbReference>
<reference evidence="4 5" key="1">
    <citation type="submission" date="2018-10" db="EMBL/GenBank/DDBJ databases">
        <title>Robbsia sp. DHC34, isolated from soil.</title>
        <authorList>
            <person name="Gao Z.-H."/>
            <person name="Qiu L.-H."/>
        </authorList>
    </citation>
    <scope>NUCLEOTIDE SEQUENCE [LARGE SCALE GENOMIC DNA]</scope>
    <source>
        <strain evidence="4 5">DHC34</strain>
    </source>
</reference>
<evidence type="ECO:0000256" key="1">
    <source>
        <dbReference type="ARBA" id="ARBA00023125"/>
    </source>
</evidence>
<evidence type="ECO:0000313" key="4">
    <source>
        <dbReference type="EMBL" id="RKP51741.1"/>
    </source>
</evidence>
<feature type="DNA-binding region" description="H-T-H motif" evidence="2">
    <location>
        <begin position="31"/>
        <end position="50"/>
    </location>
</feature>
<proteinExistence type="predicted"/>
<dbReference type="Pfam" id="PF17937">
    <property type="entry name" value="TetR_C_28"/>
    <property type="match status" value="1"/>
</dbReference>
<dbReference type="Gene3D" id="1.10.357.10">
    <property type="entry name" value="Tetracycline Repressor, domain 2"/>
    <property type="match status" value="1"/>
</dbReference>
<dbReference type="AlphaFoldDB" id="A0A494XPV7"/>
<dbReference type="InterPro" id="IPR009057">
    <property type="entry name" value="Homeodomain-like_sf"/>
</dbReference>
<keyword evidence="1 2" id="KW-0238">DNA-binding</keyword>
<dbReference type="GO" id="GO:0003677">
    <property type="term" value="F:DNA binding"/>
    <property type="evidence" value="ECO:0007669"/>
    <property type="project" value="UniProtKB-UniRule"/>
</dbReference>
<gene>
    <name evidence="4" type="ORF">D7S86_17420</name>
</gene>
<dbReference type="Pfam" id="PF00440">
    <property type="entry name" value="TetR_N"/>
    <property type="match status" value="1"/>
</dbReference>
<organism evidence="4 5">
    <name type="scientific">Pararobbsia silviterrae</name>
    <dbReference type="NCBI Taxonomy" id="1792498"/>
    <lineage>
        <taxon>Bacteria</taxon>
        <taxon>Pseudomonadati</taxon>
        <taxon>Pseudomonadota</taxon>
        <taxon>Betaproteobacteria</taxon>
        <taxon>Burkholderiales</taxon>
        <taxon>Burkholderiaceae</taxon>
        <taxon>Pararobbsia</taxon>
    </lineage>
</organism>
<sequence length="194" mass="21174">MDNASRSERSRNIAIQAALVILTRDGPGGLTFDALARESGISKGGLLHQFRSKAGVLTALLQYQREMYGRFATDYLVKAGAKKRERTLAAQISVLRESINQPHSVARAVLAALVEDANLLEDIKNADDTHSKIIKKEAADPDMAMLRLAAARGLAYNALLGLCPMSSKQRDRLFERLLDEDYWSKTGSGGASID</sequence>
<feature type="domain" description="HTH tetR-type" evidence="3">
    <location>
        <begin position="8"/>
        <end position="68"/>
    </location>
</feature>
<protein>
    <submittedName>
        <fullName evidence="4">TetR/AcrR family transcriptional regulator</fullName>
    </submittedName>
</protein>
<comment type="caution">
    <text evidence="4">The sequence shown here is derived from an EMBL/GenBank/DDBJ whole genome shotgun (WGS) entry which is preliminary data.</text>
</comment>
<evidence type="ECO:0000259" key="3">
    <source>
        <dbReference type="PROSITE" id="PS50977"/>
    </source>
</evidence>
<evidence type="ECO:0000313" key="5">
    <source>
        <dbReference type="Proteomes" id="UP000270342"/>
    </source>
</evidence>
<accession>A0A494XPV7</accession>